<evidence type="ECO:0000313" key="3">
    <source>
        <dbReference type="Proteomes" id="UP000823388"/>
    </source>
</evidence>
<reference evidence="2" key="1">
    <citation type="submission" date="2020-05" db="EMBL/GenBank/DDBJ databases">
        <title>WGS assembly of Panicum virgatum.</title>
        <authorList>
            <person name="Lovell J.T."/>
            <person name="Jenkins J."/>
            <person name="Shu S."/>
            <person name="Juenger T.E."/>
            <person name="Schmutz J."/>
        </authorList>
    </citation>
    <scope>NUCLEOTIDE SEQUENCE</scope>
    <source>
        <strain evidence="2">AP13</strain>
    </source>
</reference>
<dbReference type="EMBL" id="CM029037">
    <property type="protein sequence ID" value="KAG2659300.1"/>
    <property type="molecule type" value="Genomic_DNA"/>
</dbReference>
<keyword evidence="3" id="KW-1185">Reference proteome</keyword>
<evidence type="ECO:0000313" key="2">
    <source>
        <dbReference type="EMBL" id="KAG2659300.1"/>
    </source>
</evidence>
<dbReference type="Proteomes" id="UP000823388">
    <property type="component" value="Chromosome 1K"/>
</dbReference>
<feature type="region of interest" description="Disordered" evidence="1">
    <location>
        <begin position="102"/>
        <end position="134"/>
    </location>
</feature>
<evidence type="ECO:0000256" key="1">
    <source>
        <dbReference type="SAM" id="MobiDB-lite"/>
    </source>
</evidence>
<protein>
    <submittedName>
        <fullName evidence="2">Uncharacterized protein</fullName>
    </submittedName>
</protein>
<comment type="caution">
    <text evidence="2">The sequence shown here is derived from an EMBL/GenBank/DDBJ whole genome shotgun (WGS) entry which is preliminary data.</text>
</comment>
<accession>A0A8T0XH18</accession>
<sequence>MGGIVGESLRGQGARRRWHAKADGHGGVFDPLRVCTLHPSPSLLDSTNPHPAPSGRIAVLGTRPPPFLAALPASVLPAACRRGERSLKATGATWIVCSPPGPSEIRAPFPGKPARGQPRTPPPDSWGTILPPRSSSVTLGRNFFWD</sequence>
<gene>
    <name evidence="2" type="ORF">PVAP13_1KG344505</name>
</gene>
<name>A0A8T0XH18_PANVG</name>
<organism evidence="2 3">
    <name type="scientific">Panicum virgatum</name>
    <name type="common">Blackwell switchgrass</name>
    <dbReference type="NCBI Taxonomy" id="38727"/>
    <lineage>
        <taxon>Eukaryota</taxon>
        <taxon>Viridiplantae</taxon>
        <taxon>Streptophyta</taxon>
        <taxon>Embryophyta</taxon>
        <taxon>Tracheophyta</taxon>
        <taxon>Spermatophyta</taxon>
        <taxon>Magnoliopsida</taxon>
        <taxon>Liliopsida</taxon>
        <taxon>Poales</taxon>
        <taxon>Poaceae</taxon>
        <taxon>PACMAD clade</taxon>
        <taxon>Panicoideae</taxon>
        <taxon>Panicodae</taxon>
        <taxon>Paniceae</taxon>
        <taxon>Panicinae</taxon>
        <taxon>Panicum</taxon>
        <taxon>Panicum sect. Hiantes</taxon>
    </lineage>
</organism>
<dbReference type="AlphaFoldDB" id="A0A8T0XH18"/>
<proteinExistence type="predicted"/>